<accession>A0A284RQK2</accession>
<dbReference type="Proteomes" id="UP000219338">
    <property type="component" value="Unassembled WGS sequence"/>
</dbReference>
<protein>
    <submittedName>
        <fullName evidence="2">Uncharacterized protein</fullName>
    </submittedName>
</protein>
<evidence type="ECO:0000313" key="3">
    <source>
        <dbReference type="Proteomes" id="UP000219338"/>
    </source>
</evidence>
<evidence type="ECO:0000256" key="1">
    <source>
        <dbReference type="SAM" id="MobiDB-lite"/>
    </source>
</evidence>
<gene>
    <name evidence="2" type="ORF">ARMOST_14457</name>
</gene>
<proteinExistence type="predicted"/>
<reference evidence="3" key="1">
    <citation type="journal article" date="2017" name="Nat. Ecol. Evol.">
        <title>Genome expansion and lineage-specific genetic innovations in the forest pathogenic fungi Armillaria.</title>
        <authorList>
            <person name="Sipos G."/>
            <person name="Prasanna A.N."/>
            <person name="Walter M.C."/>
            <person name="O'Connor E."/>
            <person name="Balint B."/>
            <person name="Krizsan K."/>
            <person name="Kiss B."/>
            <person name="Hess J."/>
            <person name="Varga T."/>
            <person name="Slot J."/>
            <person name="Riley R."/>
            <person name="Boka B."/>
            <person name="Rigling D."/>
            <person name="Barry K."/>
            <person name="Lee J."/>
            <person name="Mihaltcheva S."/>
            <person name="LaButti K."/>
            <person name="Lipzen A."/>
            <person name="Waldron R."/>
            <person name="Moloney N.M."/>
            <person name="Sperisen C."/>
            <person name="Kredics L."/>
            <person name="Vagvoelgyi C."/>
            <person name="Patrignani A."/>
            <person name="Fitzpatrick D."/>
            <person name="Nagy I."/>
            <person name="Doyle S."/>
            <person name="Anderson J.B."/>
            <person name="Grigoriev I.V."/>
            <person name="Gueldener U."/>
            <person name="Muensterkoetter M."/>
            <person name="Nagy L.G."/>
        </authorList>
    </citation>
    <scope>NUCLEOTIDE SEQUENCE [LARGE SCALE GENOMIC DNA]</scope>
    <source>
        <strain evidence="3">C18/9</strain>
    </source>
</reference>
<dbReference type="AlphaFoldDB" id="A0A284RQK2"/>
<evidence type="ECO:0000313" key="2">
    <source>
        <dbReference type="EMBL" id="SJL11056.1"/>
    </source>
</evidence>
<organism evidence="2 3">
    <name type="scientific">Armillaria ostoyae</name>
    <name type="common">Armillaria root rot fungus</name>
    <dbReference type="NCBI Taxonomy" id="47428"/>
    <lineage>
        <taxon>Eukaryota</taxon>
        <taxon>Fungi</taxon>
        <taxon>Dikarya</taxon>
        <taxon>Basidiomycota</taxon>
        <taxon>Agaricomycotina</taxon>
        <taxon>Agaricomycetes</taxon>
        <taxon>Agaricomycetidae</taxon>
        <taxon>Agaricales</taxon>
        <taxon>Marasmiineae</taxon>
        <taxon>Physalacriaceae</taxon>
        <taxon>Armillaria</taxon>
    </lineage>
</organism>
<keyword evidence="3" id="KW-1185">Reference proteome</keyword>
<feature type="region of interest" description="Disordered" evidence="1">
    <location>
        <begin position="1"/>
        <end position="20"/>
    </location>
</feature>
<name>A0A284RQK2_ARMOS</name>
<sequence>MPKTPKDDPQPVENTTASYNGFLRGSGTRNWGLLRTYLEECTGFDAEILEDGCRSGFRRSLPLTFRIAEPSSQLHFSLRIIWSMHAPLVQSRHSPVSVRYMSLEYRTREAVTDSKFCFLVLTNATQDELSRIRHHRESLTSQQCKLSQQAKHLLAREQLRRGLVTLLASYWEELAGHRSRAISDLEHHQTELGRDSYHVYTS</sequence>
<dbReference type="EMBL" id="FUEG01000013">
    <property type="protein sequence ID" value="SJL11056.1"/>
    <property type="molecule type" value="Genomic_DNA"/>
</dbReference>